<dbReference type="Gene3D" id="1.25.40.10">
    <property type="entry name" value="Tetratricopeptide repeat domain"/>
    <property type="match status" value="2"/>
</dbReference>
<dbReference type="InterPro" id="IPR016032">
    <property type="entry name" value="Sig_transdc_resp-reg_C-effctor"/>
</dbReference>
<evidence type="ECO:0000256" key="1">
    <source>
        <dbReference type="ARBA" id="ARBA00004496"/>
    </source>
</evidence>
<protein>
    <submittedName>
        <fullName evidence="8">Tetratricopeptide repeat-containing protein</fullName>
    </submittedName>
</protein>
<keyword evidence="7" id="KW-0472">Membrane</keyword>
<dbReference type="InterPro" id="IPR019734">
    <property type="entry name" value="TPR_rpt"/>
</dbReference>
<dbReference type="Gene3D" id="1.10.10.10">
    <property type="entry name" value="Winged helix-like DNA-binding domain superfamily/Winged helix DNA-binding domain"/>
    <property type="match status" value="1"/>
</dbReference>
<reference evidence="8 9" key="1">
    <citation type="submission" date="2017-01" db="EMBL/GenBank/DDBJ databases">
        <authorList>
            <person name="Mah S.A."/>
            <person name="Swanson W.J."/>
            <person name="Moy G.W."/>
            <person name="Vacquier V.D."/>
        </authorList>
    </citation>
    <scope>NUCLEOTIDE SEQUENCE [LARGE SCALE GENOMIC DNA]</scope>
    <source>
        <strain evidence="8 9">DSM 18014</strain>
    </source>
</reference>
<dbReference type="SMART" id="SM00028">
    <property type="entry name" value="TPR"/>
    <property type="match status" value="3"/>
</dbReference>
<evidence type="ECO:0000256" key="4">
    <source>
        <dbReference type="ARBA" id="ARBA00022803"/>
    </source>
</evidence>
<keyword evidence="2" id="KW-0963">Cytoplasm</keyword>
<dbReference type="RefSeq" id="WP_076392664.1">
    <property type="nucleotide sequence ID" value="NZ_FTOV01000005.1"/>
</dbReference>
<sequence length="472" mass="55535">MVFHHIRDYIVCIVFLLLGIQSYAQNHSISVLDSITDQLRVEGNINKSIILNKNALKAYTRNSDTEGVINANINLGGLYWYLNDYKVSLQYLETSENLSEKTKNPLLLGKLFGEYGRNYASLGLLNQSNSNLNKAIFYAKKIQQKKQREKLLFYYYTWKIANFEELHLQDSADAVQKDRKKLVVQPLTYVYTAERFLSLKKPDSAEYYLNKALKISDQYSLYQKSMTFYAFGKLYFLKKDYDKALDFFNKSLVIAQKLSRKNDEKNIYKFVSEVYEKLGDISKKGEYLEKYIKIKDSIDDAEREALVIPVKKIIDREKRNERKDRIQLYILITIIIMLALAVIFGLRQRYIRKQKEKEAIITETLQETDKLKSKLSNALDELTKLASTNDPFFLMKFKEVYPEFYETLVTRYPHLSPNDIRFSCFLRLNLSTKTIATYKNISIRTIESRKYRLRKKLGLPSDVDLNKWMMEL</sequence>
<dbReference type="Pfam" id="PF13181">
    <property type="entry name" value="TPR_8"/>
    <property type="match status" value="1"/>
</dbReference>
<dbReference type="InterPro" id="IPR011990">
    <property type="entry name" value="TPR-like_helical_dom_sf"/>
</dbReference>
<evidence type="ECO:0000256" key="6">
    <source>
        <dbReference type="PROSITE-ProRule" id="PRU00339"/>
    </source>
</evidence>
<dbReference type="PANTHER" id="PTHR46630">
    <property type="entry name" value="TETRATRICOPEPTIDE REPEAT PROTEIN 29"/>
    <property type="match status" value="1"/>
</dbReference>
<dbReference type="AlphaFoldDB" id="A0A1N7NRB1"/>
<feature type="repeat" description="TPR" evidence="6">
    <location>
        <begin position="225"/>
        <end position="258"/>
    </location>
</feature>
<name>A0A1N7NRB1_9FLAO</name>
<dbReference type="STRING" id="373672.SAMN05421785_10530"/>
<dbReference type="InterPro" id="IPR036388">
    <property type="entry name" value="WH-like_DNA-bd_sf"/>
</dbReference>
<evidence type="ECO:0000256" key="7">
    <source>
        <dbReference type="SAM" id="Phobius"/>
    </source>
</evidence>
<evidence type="ECO:0000313" key="9">
    <source>
        <dbReference type="Proteomes" id="UP000185781"/>
    </source>
</evidence>
<dbReference type="InterPro" id="IPR051476">
    <property type="entry name" value="Bac_ResReg_Asp_Phosphatase"/>
</dbReference>
<comment type="similarity">
    <text evidence="5">Belongs to the Rap family.</text>
</comment>
<evidence type="ECO:0000256" key="3">
    <source>
        <dbReference type="ARBA" id="ARBA00022737"/>
    </source>
</evidence>
<keyword evidence="3" id="KW-0677">Repeat</keyword>
<dbReference type="Proteomes" id="UP000185781">
    <property type="component" value="Unassembled WGS sequence"/>
</dbReference>
<feature type="transmembrane region" description="Helical" evidence="7">
    <location>
        <begin position="326"/>
        <end position="346"/>
    </location>
</feature>
<dbReference type="OrthoDB" id="1017207at2"/>
<evidence type="ECO:0000256" key="2">
    <source>
        <dbReference type="ARBA" id="ARBA00022490"/>
    </source>
</evidence>
<dbReference type="GO" id="GO:0006355">
    <property type="term" value="P:regulation of DNA-templated transcription"/>
    <property type="evidence" value="ECO:0007669"/>
    <property type="project" value="InterPro"/>
</dbReference>
<gene>
    <name evidence="8" type="ORF">SAMN05421785_10530</name>
</gene>
<dbReference type="GO" id="GO:0003677">
    <property type="term" value="F:DNA binding"/>
    <property type="evidence" value="ECO:0007669"/>
    <property type="project" value="InterPro"/>
</dbReference>
<dbReference type="PROSITE" id="PS50005">
    <property type="entry name" value="TPR"/>
    <property type="match status" value="1"/>
</dbReference>
<accession>A0A1N7NRB1</accession>
<keyword evidence="7" id="KW-1133">Transmembrane helix</keyword>
<comment type="subcellular location">
    <subcellularLocation>
        <location evidence="1">Cytoplasm</location>
    </subcellularLocation>
</comment>
<proteinExistence type="inferred from homology"/>
<dbReference type="PANTHER" id="PTHR46630:SF1">
    <property type="entry name" value="TETRATRICOPEPTIDE REPEAT PROTEIN 29"/>
    <property type="match status" value="1"/>
</dbReference>
<dbReference type="GO" id="GO:0005737">
    <property type="term" value="C:cytoplasm"/>
    <property type="evidence" value="ECO:0007669"/>
    <property type="project" value="UniProtKB-SubCell"/>
</dbReference>
<evidence type="ECO:0000256" key="5">
    <source>
        <dbReference type="ARBA" id="ARBA00038253"/>
    </source>
</evidence>
<dbReference type="SUPFAM" id="SSF46894">
    <property type="entry name" value="C-terminal effector domain of the bipartite response regulators"/>
    <property type="match status" value="1"/>
</dbReference>
<organism evidence="8 9">
    <name type="scientific">Chryseobacterium gambrini</name>
    <dbReference type="NCBI Taxonomy" id="373672"/>
    <lineage>
        <taxon>Bacteria</taxon>
        <taxon>Pseudomonadati</taxon>
        <taxon>Bacteroidota</taxon>
        <taxon>Flavobacteriia</taxon>
        <taxon>Flavobacteriales</taxon>
        <taxon>Weeksellaceae</taxon>
        <taxon>Chryseobacterium group</taxon>
        <taxon>Chryseobacterium</taxon>
    </lineage>
</organism>
<keyword evidence="4 6" id="KW-0802">TPR repeat</keyword>
<dbReference type="SUPFAM" id="SSF48452">
    <property type="entry name" value="TPR-like"/>
    <property type="match status" value="1"/>
</dbReference>
<dbReference type="EMBL" id="FTOV01000005">
    <property type="protein sequence ID" value="SIT00851.1"/>
    <property type="molecule type" value="Genomic_DNA"/>
</dbReference>
<evidence type="ECO:0000313" key="8">
    <source>
        <dbReference type="EMBL" id="SIT00851.1"/>
    </source>
</evidence>
<keyword evidence="7" id="KW-0812">Transmembrane</keyword>